<dbReference type="SUPFAM" id="SSF46785">
    <property type="entry name" value="Winged helix' DNA-binding domain"/>
    <property type="match status" value="1"/>
</dbReference>
<gene>
    <name evidence="1" type="ORF">GCM10009422_02300</name>
</gene>
<proteinExistence type="predicted"/>
<keyword evidence="2" id="KW-1185">Reference proteome</keyword>
<accession>A0ABN1GGG7</accession>
<dbReference type="Proteomes" id="UP001501352">
    <property type="component" value="Unassembled WGS sequence"/>
</dbReference>
<evidence type="ECO:0000313" key="2">
    <source>
        <dbReference type="Proteomes" id="UP001501352"/>
    </source>
</evidence>
<dbReference type="InterPro" id="IPR036388">
    <property type="entry name" value="WH-like_DNA-bd_sf"/>
</dbReference>
<dbReference type="Gene3D" id="1.10.10.10">
    <property type="entry name" value="Winged helix-like DNA-binding domain superfamily/Winged helix DNA-binding domain"/>
    <property type="match status" value="1"/>
</dbReference>
<evidence type="ECO:0000313" key="1">
    <source>
        <dbReference type="EMBL" id="GAA0611000.1"/>
    </source>
</evidence>
<organism evidence="1 2">
    <name type="scientific">Brevundimonas kwangchunensis</name>
    <dbReference type="NCBI Taxonomy" id="322163"/>
    <lineage>
        <taxon>Bacteria</taxon>
        <taxon>Pseudomonadati</taxon>
        <taxon>Pseudomonadota</taxon>
        <taxon>Alphaproteobacteria</taxon>
        <taxon>Caulobacterales</taxon>
        <taxon>Caulobacteraceae</taxon>
        <taxon>Brevundimonas</taxon>
    </lineage>
</organism>
<protein>
    <recommendedName>
        <fullName evidence="3">DUF3253 domain-containing protein</fullName>
    </recommendedName>
</protein>
<evidence type="ECO:0008006" key="3">
    <source>
        <dbReference type="Google" id="ProtNLM"/>
    </source>
</evidence>
<dbReference type="RefSeq" id="WP_343789084.1">
    <property type="nucleotide sequence ID" value="NZ_BAAAGA010000001.1"/>
</dbReference>
<dbReference type="InterPro" id="IPR021660">
    <property type="entry name" value="DUF3253"/>
</dbReference>
<comment type="caution">
    <text evidence="1">The sequence shown here is derived from an EMBL/GenBank/DDBJ whole genome shotgun (WGS) entry which is preliminary data.</text>
</comment>
<name>A0ABN1GGG7_9CAUL</name>
<dbReference type="EMBL" id="BAAAGA010000001">
    <property type="protein sequence ID" value="GAA0611000.1"/>
    <property type="molecule type" value="Genomic_DNA"/>
</dbReference>
<dbReference type="Pfam" id="PF11625">
    <property type="entry name" value="DUF3253"/>
    <property type="match status" value="1"/>
</dbReference>
<reference evidence="1 2" key="1">
    <citation type="journal article" date="2019" name="Int. J. Syst. Evol. Microbiol.">
        <title>The Global Catalogue of Microorganisms (GCM) 10K type strain sequencing project: providing services to taxonomists for standard genome sequencing and annotation.</title>
        <authorList>
            <consortium name="The Broad Institute Genomics Platform"/>
            <consortium name="The Broad Institute Genome Sequencing Center for Infectious Disease"/>
            <person name="Wu L."/>
            <person name="Ma J."/>
        </authorList>
    </citation>
    <scope>NUCLEOTIDE SEQUENCE [LARGE SCALE GENOMIC DNA]</scope>
    <source>
        <strain evidence="1 2">JCM 12928</strain>
    </source>
</reference>
<sequence>MSDPIEAAIFEKLAKADPKGVGGKSIEPSDVAKELQPEQWQRMLPKVKATALGLMRQGKLTITKKGKPVDPNDFKGVTRLRLPTPEETAAALAALPPKTDEDED</sequence>
<dbReference type="InterPro" id="IPR036390">
    <property type="entry name" value="WH_DNA-bd_sf"/>
</dbReference>